<dbReference type="SUPFAM" id="SSF52833">
    <property type="entry name" value="Thioredoxin-like"/>
    <property type="match status" value="1"/>
</dbReference>
<dbReference type="Gene3D" id="3.40.30.10">
    <property type="entry name" value="Glutaredoxin"/>
    <property type="match status" value="1"/>
</dbReference>
<dbReference type="GO" id="GO:0045454">
    <property type="term" value="P:cell redox homeostasis"/>
    <property type="evidence" value="ECO:0007669"/>
    <property type="project" value="TreeGrafter"/>
</dbReference>
<organism evidence="2 3">
    <name type="scientific">Neolewinella xylanilytica</name>
    <dbReference type="NCBI Taxonomy" id="1514080"/>
    <lineage>
        <taxon>Bacteria</taxon>
        <taxon>Pseudomonadati</taxon>
        <taxon>Bacteroidota</taxon>
        <taxon>Saprospiria</taxon>
        <taxon>Saprospirales</taxon>
        <taxon>Lewinellaceae</taxon>
        <taxon>Neolewinella</taxon>
    </lineage>
</organism>
<dbReference type="InterPro" id="IPR019734">
    <property type="entry name" value="TPR_rpt"/>
</dbReference>
<dbReference type="InterPro" id="IPR013766">
    <property type="entry name" value="Thioredoxin_domain"/>
</dbReference>
<name>A0A2S6I1N5_9BACT</name>
<dbReference type="RefSeq" id="WP_104419614.1">
    <property type="nucleotide sequence ID" value="NZ_PTJC01000006.1"/>
</dbReference>
<keyword evidence="3" id="KW-1185">Reference proteome</keyword>
<dbReference type="PANTHER" id="PTHR43601">
    <property type="entry name" value="THIOREDOXIN, MITOCHONDRIAL"/>
    <property type="match status" value="1"/>
</dbReference>
<gene>
    <name evidence="2" type="ORF">CLV84_1987</name>
</gene>
<dbReference type="CDD" id="cd02947">
    <property type="entry name" value="TRX_family"/>
    <property type="match status" value="1"/>
</dbReference>
<evidence type="ECO:0000259" key="1">
    <source>
        <dbReference type="PROSITE" id="PS51352"/>
    </source>
</evidence>
<dbReference type="PROSITE" id="PS51352">
    <property type="entry name" value="THIOREDOXIN_2"/>
    <property type="match status" value="1"/>
</dbReference>
<dbReference type="Pfam" id="PF13181">
    <property type="entry name" value="TPR_8"/>
    <property type="match status" value="1"/>
</dbReference>
<feature type="domain" description="Thioredoxin" evidence="1">
    <location>
        <begin position="13"/>
        <end position="134"/>
    </location>
</feature>
<evidence type="ECO:0000313" key="2">
    <source>
        <dbReference type="EMBL" id="PPK85096.1"/>
    </source>
</evidence>
<dbReference type="Gene3D" id="1.25.40.10">
    <property type="entry name" value="Tetratricopeptide repeat domain"/>
    <property type="match status" value="1"/>
</dbReference>
<dbReference type="InterPro" id="IPR011990">
    <property type="entry name" value="TPR-like_helical_dom_sf"/>
</dbReference>
<comment type="caution">
    <text evidence="2">The sequence shown here is derived from an EMBL/GenBank/DDBJ whole genome shotgun (WGS) entry which is preliminary data.</text>
</comment>
<evidence type="ECO:0000313" key="3">
    <source>
        <dbReference type="Proteomes" id="UP000237662"/>
    </source>
</evidence>
<dbReference type="EMBL" id="PTJC01000006">
    <property type="protein sequence ID" value="PPK85096.1"/>
    <property type="molecule type" value="Genomic_DNA"/>
</dbReference>
<dbReference type="SUPFAM" id="SSF48452">
    <property type="entry name" value="TPR-like"/>
    <property type="match status" value="1"/>
</dbReference>
<dbReference type="OrthoDB" id="120730at2"/>
<dbReference type="GO" id="GO:0006950">
    <property type="term" value="P:response to stress"/>
    <property type="evidence" value="ECO:0007669"/>
    <property type="project" value="UniProtKB-ARBA"/>
</dbReference>
<protein>
    <submittedName>
        <fullName evidence="2">Tetratricopeptide repeat protein</fullName>
    </submittedName>
</protein>
<reference evidence="2 3" key="1">
    <citation type="submission" date="2018-02" db="EMBL/GenBank/DDBJ databases">
        <title>Genomic Encyclopedia of Archaeal and Bacterial Type Strains, Phase II (KMG-II): from individual species to whole genera.</title>
        <authorList>
            <person name="Goeker M."/>
        </authorList>
    </citation>
    <scope>NUCLEOTIDE SEQUENCE [LARGE SCALE GENOMIC DNA]</scope>
    <source>
        <strain evidence="2 3">DSM 29526</strain>
    </source>
</reference>
<dbReference type="Proteomes" id="UP000237662">
    <property type="component" value="Unassembled WGS sequence"/>
</dbReference>
<sequence>MKILLFLSFCSFGLSGQQATGVAFQRAAFADLLAQAQREEKLLFIDAYTTWCGPCKMMDAKVFPDTAVAEVFNGRFINAKFDMEQGEGKALAERYSVAAYPTYLFVNGEGELVHKAVGYIPKSALLELADVAISDQSLGAMKERYEAGDRSPDFVSHYARTLTTNYEQAQADRVIGEYLEGAADWSAPENVSLILDSPGELGGSRMNFLISHAGEVAKTSGDRVYGVIERALVNDYHRSNRKRSLVAPEEIQPYFEAQAPALTDRLLPRYAMMFYQRQNDMPAYLSLAADYYGKFPSSDYAELNTLAWNFYEHSSDTEQLTKAIEWAKKSVELRPYYPNLDTLAWLYHKTGQMDKAKSTARLAIEYAKAESLDYSETEKILQ</sequence>
<dbReference type="Pfam" id="PF00085">
    <property type="entry name" value="Thioredoxin"/>
    <property type="match status" value="1"/>
</dbReference>
<dbReference type="PANTHER" id="PTHR43601:SF3">
    <property type="entry name" value="THIOREDOXIN, MITOCHONDRIAL"/>
    <property type="match status" value="1"/>
</dbReference>
<proteinExistence type="predicted"/>
<accession>A0A2S6I1N5</accession>
<dbReference type="AlphaFoldDB" id="A0A2S6I1N5"/>
<dbReference type="InterPro" id="IPR036249">
    <property type="entry name" value="Thioredoxin-like_sf"/>
</dbReference>